<dbReference type="AlphaFoldDB" id="A0A067DMV3"/>
<dbReference type="Proteomes" id="UP000027120">
    <property type="component" value="Unassembled WGS sequence"/>
</dbReference>
<dbReference type="InterPro" id="IPR016461">
    <property type="entry name" value="COMT-like"/>
</dbReference>
<keyword evidence="6" id="KW-1185">Reference proteome</keyword>
<gene>
    <name evidence="5" type="ORF">CISIN_1g047240mg</name>
</gene>
<dbReference type="EMBL" id="KK785313">
    <property type="protein sequence ID" value="KDO44314.1"/>
    <property type="molecule type" value="Genomic_DNA"/>
</dbReference>
<protein>
    <recommendedName>
        <fullName evidence="4">O-methyltransferase C-terminal domain-containing protein</fullName>
    </recommendedName>
</protein>
<evidence type="ECO:0000313" key="6">
    <source>
        <dbReference type="Proteomes" id="UP000027120"/>
    </source>
</evidence>
<reference evidence="5 6" key="1">
    <citation type="submission" date="2014-04" db="EMBL/GenBank/DDBJ databases">
        <authorList>
            <consortium name="International Citrus Genome Consortium"/>
            <person name="Gmitter F."/>
            <person name="Chen C."/>
            <person name="Farmerie W."/>
            <person name="Harkins T."/>
            <person name="Desany B."/>
            <person name="Mohiuddin M."/>
            <person name="Kodira C."/>
            <person name="Borodovsky M."/>
            <person name="Lomsadze A."/>
            <person name="Burns P."/>
            <person name="Jenkins J."/>
            <person name="Prochnik S."/>
            <person name="Shu S."/>
            <person name="Chapman J."/>
            <person name="Pitluck S."/>
            <person name="Schmutz J."/>
            <person name="Rokhsar D."/>
        </authorList>
    </citation>
    <scope>NUCLEOTIDE SEQUENCE</scope>
</reference>
<dbReference type="STRING" id="2711.A0A067DMV3"/>
<feature type="non-terminal residue" evidence="5">
    <location>
        <position position="1"/>
    </location>
</feature>
<accession>A0A067DMV3</accession>
<dbReference type="Gene3D" id="3.40.50.150">
    <property type="entry name" value="Vaccinia Virus protein VP39"/>
    <property type="match status" value="1"/>
</dbReference>
<evidence type="ECO:0000313" key="5">
    <source>
        <dbReference type="EMBL" id="KDO44314.1"/>
    </source>
</evidence>
<name>A0A067DMV3_CITSI</name>
<keyword evidence="1" id="KW-0489">Methyltransferase</keyword>
<dbReference type="InterPro" id="IPR001077">
    <property type="entry name" value="COMT_C"/>
</dbReference>
<evidence type="ECO:0000256" key="1">
    <source>
        <dbReference type="ARBA" id="ARBA00022603"/>
    </source>
</evidence>
<dbReference type="PROSITE" id="PS51683">
    <property type="entry name" value="SAM_OMT_II"/>
    <property type="match status" value="1"/>
</dbReference>
<evidence type="ECO:0000259" key="4">
    <source>
        <dbReference type="Pfam" id="PF00891"/>
    </source>
</evidence>
<dbReference type="GO" id="GO:0008171">
    <property type="term" value="F:O-methyltransferase activity"/>
    <property type="evidence" value="ECO:0007669"/>
    <property type="project" value="InterPro"/>
</dbReference>
<dbReference type="SMR" id="A0A067DMV3"/>
<keyword evidence="3" id="KW-0949">S-adenosyl-L-methionine</keyword>
<dbReference type="GO" id="GO:0032259">
    <property type="term" value="P:methylation"/>
    <property type="evidence" value="ECO:0007669"/>
    <property type="project" value="UniProtKB-KW"/>
</dbReference>
<organism evidence="5 6">
    <name type="scientific">Citrus sinensis</name>
    <name type="common">Sweet orange</name>
    <name type="synonym">Citrus aurantium var. sinensis</name>
    <dbReference type="NCBI Taxonomy" id="2711"/>
    <lineage>
        <taxon>Eukaryota</taxon>
        <taxon>Viridiplantae</taxon>
        <taxon>Streptophyta</taxon>
        <taxon>Embryophyta</taxon>
        <taxon>Tracheophyta</taxon>
        <taxon>Spermatophyta</taxon>
        <taxon>Magnoliopsida</taxon>
        <taxon>eudicotyledons</taxon>
        <taxon>Gunneridae</taxon>
        <taxon>Pentapetalae</taxon>
        <taxon>rosids</taxon>
        <taxon>malvids</taxon>
        <taxon>Sapindales</taxon>
        <taxon>Rutaceae</taxon>
        <taxon>Aurantioideae</taxon>
        <taxon>Citrus</taxon>
    </lineage>
</organism>
<keyword evidence="2" id="KW-0808">Transferase</keyword>
<dbReference type="InterPro" id="IPR029063">
    <property type="entry name" value="SAM-dependent_MTases_sf"/>
</dbReference>
<feature type="domain" description="O-methyltransferase C-terminal" evidence="4">
    <location>
        <begin position="3"/>
        <end position="67"/>
    </location>
</feature>
<evidence type="ECO:0000256" key="2">
    <source>
        <dbReference type="ARBA" id="ARBA00022679"/>
    </source>
</evidence>
<evidence type="ECO:0000256" key="3">
    <source>
        <dbReference type="ARBA" id="ARBA00022691"/>
    </source>
</evidence>
<proteinExistence type="predicted"/>
<sequence>QTTFRKKFWDFVAAEPNLESIFYDAMIADSELITIVVIEDCKEVFKGLKSLVDVGGGTGTMARAIATGFLI</sequence>
<dbReference type="SUPFAM" id="SSF53335">
    <property type="entry name" value="S-adenosyl-L-methionine-dependent methyltransferases"/>
    <property type="match status" value="1"/>
</dbReference>
<dbReference type="Pfam" id="PF00891">
    <property type="entry name" value="Methyltransf_2"/>
    <property type="match status" value="1"/>
</dbReference>